<dbReference type="EMBL" id="PVNE01000035">
    <property type="protein sequence ID" value="PRX38846.1"/>
    <property type="molecule type" value="Genomic_DNA"/>
</dbReference>
<evidence type="ECO:0000313" key="1">
    <source>
        <dbReference type="EMBL" id="PRX38846.1"/>
    </source>
</evidence>
<dbReference type="Proteomes" id="UP000237797">
    <property type="component" value="Unassembled WGS sequence"/>
</dbReference>
<keyword evidence="2" id="KW-1185">Reference proteome</keyword>
<evidence type="ECO:0000313" key="2">
    <source>
        <dbReference type="Proteomes" id="UP000237797"/>
    </source>
</evidence>
<dbReference type="Gene3D" id="3.40.630.30">
    <property type="match status" value="1"/>
</dbReference>
<comment type="caution">
    <text evidence="1">The sequence shown here is derived from an EMBL/GenBank/DDBJ whole genome shotgun (WGS) entry which is preliminary data.</text>
</comment>
<gene>
    <name evidence="1" type="ORF">CLV97_13523</name>
</gene>
<dbReference type="AlphaFoldDB" id="A0A2T0LAI7"/>
<reference evidence="1 2" key="1">
    <citation type="submission" date="2018-03" db="EMBL/GenBank/DDBJ databases">
        <title>Genomic Encyclopedia of Archaeal and Bacterial Type Strains, Phase II (KMG-II): from individual species to whole genera.</title>
        <authorList>
            <person name="Goeker M."/>
        </authorList>
    </citation>
    <scope>NUCLEOTIDE SEQUENCE [LARGE SCALE GENOMIC DNA]</scope>
    <source>
        <strain evidence="1 2">DSM 44946</strain>
    </source>
</reference>
<proteinExistence type="predicted"/>
<name>A0A2T0LAI7_9BACL</name>
<accession>A0A2T0LAI7</accession>
<protein>
    <recommendedName>
        <fullName evidence="3">Acetyltransferase (GNAT) family protein</fullName>
    </recommendedName>
</protein>
<evidence type="ECO:0008006" key="3">
    <source>
        <dbReference type="Google" id="ProtNLM"/>
    </source>
</evidence>
<organism evidence="1 2">
    <name type="scientific">Planifilum fimeticola</name>
    <dbReference type="NCBI Taxonomy" id="201975"/>
    <lineage>
        <taxon>Bacteria</taxon>
        <taxon>Bacillati</taxon>
        <taxon>Bacillota</taxon>
        <taxon>Bacilli</taxon>
        <taxon>Bacillales</taxon>
        <taxon>Thermoactinomycetaceae</taxon>
        <taxon>Planifilum</taxon>
    </lineage>
</organism>
<sequence length="59" mass="7410">MNCDWIIWEAEEKDVPRILDIYNQGIVDRIATLEEHPKNFEEMHQWFYQRTTRWCRAQR</sequence>